<dbReference type="PIRSF" id="PIRSF018266">
    <property type="entry name" value="FecR"/>
    <property type="match status" value="1"/>
</dbReference>
<dbReference type="Pfam" id="PF04773">
    <property type="entry name" value="FecR"/>
    <property type="match status" value="1"/>
</dbReference>
<feature type="domain" description="FecR N-terminal" evidence="3">
    <location>
        <begin position="29"/>
        <end position="68"/>
    </location>
</feature>
<evidence type="ECO:0000256" key="1">
    <source>
        <dbReference type="SAM" id="MobiDB-lite"/>
    </source>
</evidence>
<sequence>MPNSPADSSPTAFPQLEGPPLPASVSLRAVDWLVALQAPDASDATREACRRWREADPDHERAWRHIETFGQQLRGLNTPLVRGALTRESRSRPARRQAVKALAVALFAGGGAWLARDNLWRSWQDWQSDHHTAAGERTSILLADASRIDLDTASAIDVRFDGSQRLVRLLHGQILIATAPDPASQAGRPARPFLVETAQGRVRALGTRYSVRQFPGRSHVAVFEGAVEIRPEHQADAPRVIHAGEQASFTRDAVGLTRAADPRDASWSVGMLVAQDMPLSDFIAELARYMPGRLACDPDAGRLKVSGIYPLDDTDRVLDMLRRTHPIDVDQVTRYWITVRLRGA</sequence>
<dbReference type="GO" id="GO:0016301">
    <property type="term" value="F:kinase activity"/>
    <property type="evidence" value="ECO:0007669"/>
    <property type="project" value="UniProtKB-KW"/>
</dbReference>
<evidence type="ECO:0000259" key="3">
    <source>
        <dbReference type="Pfam" id="PF16220"/>
    </source>
</evidence>
<dbReference type="Proteomes" id="UP000239477">
    <property type="component" value="Chromosome"/>
</dbReference>
<protein>
    <submittedName>
        <fullName evidence="4">Histidine kinase</fullName>
    </submittedName>
</protein>
<dbReference type="InterPro" id="IPR032623">
    <property type="entry name" value="FecR_N"/>
</dbReference>
<dbReference type="RefSeq" id="WP_105238622.1">
    <property type="nucleotide sequence ID" value="NZ_CP023270.1"/>
</dbReference>
<reference evidence="4 5" key="1">
    <citation type="submission" date="2017-09" db="EMBL/GenBank/DDBJ databases">
        <title>Genomic, metabolic, and phenotypic characteristics of bacterial isolates from the natural microbiome of the model nematode Caenorhabditis elegans.</title>
        <authorList>
            <person name="Zimmermann J."/>
            <person name="Obeng N."/>
            <person name="Yang W."/>
            <person name="Obeng O."/>
            <person name="Kissoyan K."/>
            <person name="Pees B."/>
            <person name="Dirksen P."/>
            <person name="Hoppner M."/>
            <person name="Franke A."/>
            <person name="Rosenstiel P."/>
            <person name="Leippe M."/>
            <person name="Dierking K."/>
            <person name="Kaleta C."/>
            <person name="Schulenburg H."/>
        </authorList>
    </citation>
    <scope>NUCLEOTIDE SEQUENCE [LARGE SCALE GENOMIC DNA]</scope>
    <source>
        <strain evidence="4 5">MYb73</strain>
    </source>
</reference>
<dbReference type="AlphaFoldDB" id="A0A2S0I6X6"/>
<feature type="region of interest" description="Disordered" evidence="1">
    <location>
        <begin position="1"/>
        <end position="20"/>
    </location>
</feature>
<dbReference type="EMBL" id="CP023270">
    <property type="protein sequence ID" value="AVJ27775.1"/>
    <property type="molecule type" value="Genomic_DNA"/>
</dbReference>
<dbReference type="OrthoDB" id="1100567at2"/>
<feature type="domain" description="FecR protein" evidence="2">
    <location>
        <begin position="129"/>
        <end position="228"/>
    </location>
</feature>
<keyword evidence="4" id="KW-0418">Kinase</keyword>
<gene>
    <name evidence="4" type="ORF">CLM73_11990</name>
</gene>
<accession>A0A2S0I6X6</accession>
<dbReference type="Gene3D" id="2.60.120.1440">
    <property type="match status" value="1"/>
</dbReference>
<dbReference type="PANTHER" id="PTHR30273:SF2">
    <property type="entry name" value="PROTEIN FECR"/>
    <property type="match status" value="1"/>
</dbReference>
<name>A0A2S0I6X6_9BURK</name>
<dbReference type="InterPro" id="IPR012373">
    <property type="entry name" value="Ferrdict_sens_TM"/>
</dbReference>
<evidence type="ECO:0000259" key="2">
    <source>
        <dbReference type="Pfam" id="PF04773"/>
    </source>
</evidence>
<keyword evidence="5" id="KW-1185">Reference proteome</keyword>
<dbReference type="GO" id="GO:0016989">
    <property type="term" value="F:sigma factor antagonist activity"/>
    <property type="evidence" value="ECO:0007669"/>
    <property type="project" value="TreeGrafter"/>
</dbReference>
<evidence type="ECO:0000313" key="5">
    <source>
        <dbReference type="Proteomes" id="UP000239477"/>
    </source>
</evidence>
<dbReference type="PANTHER" id="PTHR30273">
    <property type="entry name" value="PERIPLASMIC SIGNAL SENSOR AND SIGMA FACTOR ACTIVATOR FECR-RELATED"/>
    <property type="match status" value="1"/>
</dbReference>
<proteinExistence type="predicted"/>
<keyword evidence="4" id="KW-0808">Transferase</keyword>
<dbReference type="InterPro" id="IPR006860">
    <property type="entry name" value="FecR"/>
</dbReference>
<feature type="compositionally biased region" description="Polar residues" evidence="1">
    <location>
        <begin position="1"/>
        <end position="12"/>
    </location>
</feature>
<organism evidence="4 5">
    <name type="scientific">Achromobacter spanius</name>
    <dbReference type="NCBI Taxonomy" id="217203"/>
    <lineage>
        <taxon>Bacteria</taxon>
        <taxon>Pseudomonadati</taxon>
        <taxon>Pseudomonadota</taxon>
        <taxon>Betaproteobacteria</taxon>
        <taxon>Burkholderiales</taxon>
        <taxon>Alcaligenaceae</taxon>
        <taxon>Achromobacter</taxon>
    </lineage>
</organism>
<evidence type="ECO:0000313" key="4">
    <source>
        <dbReference type="EMBL" id="AVJ27775.1"/>
    </source>
</evidence>
<dbReference type="Pfam" id="PF16220">
    <property type="entry name" value="DUF4880"/>
    <property type="match status" value="1"/>
</dbReference>